<protein>
    <submittedName>
        <fullName evidence="1">Uncharacterized protein</fullName>
    </submittedName>
</protein>
<organism evidence="1 2">
    <name type="scientific">Comamonas jiangduensis</name>
    <dbReference type="NCBI Taxonomy" id="1194168"/>
    <lineage>
        <taxon>Bacteria</taxon>
        <taxon>Pseudomonadati</taxon>
        <taxon>Pseudomonadota</taxon>
        <taxon>Betaproteobacteria</taxon>
        <taxon>Burkholderiales</taxon>
        <taxon>Comamonadaceae</taxon>
        <taxon>Comamonas</taxon>
    </lineage>
</organism>
<keyword evidence="2" id="KW-1185">Reference proteome</keyword>
<reference evidence="1 2" key="1">
    <citation type="submission" date="2024-08" db="EMBL/GenBank/DDBJ databases">
        <authorList>
            <person name="Feng Z."/>
            <person name="Ronholm J."/>
        </authorList>
    </citation>
    <scope>NUCLEOTIDE SEQUENCE [LARGE SCALE GENOMIC DNA]</scope>
    <source>
        <strain evidence="1 2">4-AB0-8</strain>
    </source>
</reference>
<name>A0ABV4IBC8_9BURK</name>
<sequence length="51" mass="5277">MILCSTCGGVLRGAKHPCTGLAFAVALPQSARVHAIRVREVQAGKVIADCT</sequence>
<evidence type="ECO:0000313" key="1">
    <source>
        <dbReference type="EMBL" id="MEZ2739148.1"/>
    </source>
</evidence>
<gene>
    <name evidence="1" type="ORF">ACBP88_06670</name>
</gene>
<proteinExistence type="predicted"/>
<dbReference type="EMBL" id="JBGJLR010000005">
    <property type="protein sequence ID" value="MEZ2739148.1"/>
    <property type="molecule type" value="Genomic_DNA"/>
</dbReference>
<accession>A0ABV4IBC8</accession>
<evidence type="ECO:0000313" key="2">
    <source>
        <dbReference type="Proteomes" id="UP001567350"/>
    </source>
</evidence>
<comment type="caution">
    <text evidence="1">The sequence shown here is derived from an EMBL/GenBank/DDBJ whole genome shotgun (WGS) entry which is preliminary data.</text>
</comment>
<dbReference type="RefSeq" id="WP_370891560.1">
    <property type="nucleotide sequence ID" value="NZ_JBGJLR010000005.1"/>
</dbReference>
<dbReference type="Proteomes" id="UP001567350">
    <property type="component" value="Unassembled WGS sequence"/>
</dbReference>